<evidence type="ECO:0000313" key="1">
    <source>
        <dbReference type="EMBL" id="MDQ9558005.1"/>
    </source>
</evidence>
<dbReference type="SUPFAM" id="SSF52266">
    <property type="entry name" value="SGNH hydrolase"/>
    <property type="match status" value="1"/>
</dbReference>
<comment type="caution">
    <text evidence="1">The sequence shown here is derived from an EMBL/GenBank/DDBJ whole genome shotgun (WGS) entry which is preliminary data.</text>
</comment>
<sequence>MASSLPEQNKWEPSIYQLEKDTPVLGGQGGPDNIQAEQLANRTVFLKDQLEAYNALIKSGELPFSSYADAVIALNAGKIPLNAKVSIRSENSSAWVEEYINQNGTLVPTGKKLPDGKMIAVSVFPTAEDPTGIETGLTLTTPGQTFRVLFDEPTGPKEVVYQNNGTSAIRIAEIASQSAMERLLMDAGILTESDPDYAIEFVDKLLRRAVGIAKNGRFEANAGMNISGVPVTELPADSDYCVLFRDARDRVAFGIGKTGFIEVNGMRVSVTEGDNLVEIVDSFQRVAGGIDGNGVIFSNTESTNGLNSKDSFMLFAELIHLFIYGQSLSNGAFGIPVLNTPVSNALMFNTGVRSNGKNPSSLVPLKESVTDTSGETIASGLAHGFVAHSGGMYDRQLIFNAAGVNGINIEGLMKGTGNYAQAVSQFNFTAQQAKLSGIEYSQDFMLFMQGETNMANGTPAASYKSMQTQLHADFDADTAQLRSSGTNLVMLTYQTSSHGYYVGTPENPPEMIALAQLELALTHPNIDMWGPTYMGLPGNHISGQGNVHHNNHGYRIQGLYAAKTIRHRIRTRTAEKPNGEKYLPVHAISATKINDTTALVKLFTYHPPFVIDATLVSELADGNHGVELHDDTGRLAIAAVEIVGGTNLKISSESTIGSGAFVAFAWTPENRGEISNPGSGPRYASWFFGRETGVRTTIHDSDPETTTLLNEYGIPYPLHNYLPIQKIYLS</sequence>
<dbReference type="GO" id="GO:0016788">
    <property type="term" value="F:hydrolase activity, acting on ester bonds"/>
    <property type="evidence" value="ECO:0007669"/>
    <property type="project" value="UniProtKB-ARBA"/>
</dbReference>
<protein>
    <submittedName>
        <fullName evidence="1">Uncharacterized protein</fullName>
    </submittedName>
</protein>
<gene>
    <name evidence="1" type="ORF">RF091_21160</name>
</gene>
<evidence type="ECO:0000313" key="2">
    <source>
        <dbReference type="Proteomes" id="UP001234811"/>
    </source>
</evidence>
<name>A0ABD5BN21_SERMA</name>
<dbReference type="AlphaFoldDB" id="A0ABD5BN21"/>
<dbReference type="RefSeq" id="WP_141240906.1">
    <property type="nucleotide sequence ID" value="NZ_CP109829.1"/>
</dbReference>
<reference evidence="1 2" key="1">
    <citation type="submission" date="2023-07" db="EMBL/GenBank/DDBJ databases">
        <title>Pathogens genome sequencing project 196.</title>
        <authorList>
            <person name="Cao X."/>
        </authorList>
    </citation>
    <scope>NUCLEOTIDE SEQUENCE [LARGE SCALE GENOMIC DNA]</scope>
    <source>
        <strain evidence="1 2">SM41</strain>
    </source>
</reference>
<accession>A0ABD5BN21</accession>
<organism evidence="1 2">
    <name type="scientific">Serratia marcescens</name>
    <dbReference type="NCBI Taxonomy" id="615"/>
    <lineage>
        <taxon>Bacteria</taxon>
        <taxon>Pseudomonadati</taxon>
        <taxon>Pseudomonadota</taxon>
        <taxon>Gammaproteobacteria</taxon>
        <taxon>Enterobacterales</taxon>
        <taxon>Yersiniaceae</taxon>
        <taxon>Serratia</taxon>
    </lineage>
</organism>
<dbReference type="Gene3D" id="3.40.50.1110">
    <property type="entry name" value="SGNH hydrolase"/>
    <property type="match status" value="1"/>
</dbReference>
<dbReference type="InterPro" id="IPR036514">
    <property type="entry name" value="SGNH_hydro_sf"/>
</dbReference>
<dbReference type="EMBL" id="JAVIPQ010000383">
    <property type="protein sequence ID" value="MDQ9558005.1"/>
    <property type="molecule type" value="Genomic_DNA"/>
</dbReference>
<proteinExistence type="predicted"/>
<dbReference type="Proteomes" id="UP001234811">
    <property type="component" value="Unassembled WGS sequence"/>
</dbReference>